<dbReference type="OrthoDB" id="8904098at2759"/>
<comment type="caution">
    <text evidence="8">The sequence shown here is derived from an EMBL/GenBank/DDBJ whole genome shotgun (WGS) entry which is preliminary data.</text>
</comment>
<dbReference type="InterPro" id="IPR000109">
    <property type="entry name" value="POT_fam"/>
</dbReference>
<reference evidence="8" key="1">
    <citation type="submission" date="2023-05" db="EMBL/GenBank/DDBJ databases">
        <title>Genome and transcriptome analyses reveal genes involved in the formation of fine ridges on petal epidermal cells in Hibiscus trionum.</title>
        <authorList>
            <person name="Koshimizu S."/>
            <person name="Masuda S."/>
            <person name="Ishii T."/>
            <person name="Shirasu K."/>
            <person name="Hoshino A."/>
            <person name="Arita M."/>
        </authorList>
    </citation>
    <scope>NUCLEOTIDE SEQUENCE</scope>
    <source>
        <strain evidence="8">Hamamatsu line</strain>
    </source>
</reference>
<feature type="transmembrane region" description="Helical" evidence="7">
    <location>
        <begin position="189"/>
        <end position="209"/>
    </location>
</feature>
<accession>A0A9W7IBC7</accession>
<feature type="transmembrane region" description="Helical" evidence="7">
    <location>
        <begin position="12"/>
        <end position="38"/>
    </location>
</feature>
<comment type="similarity">
    <text evidence="2">Belongs to the major facilitator superfamily. Proton-dependent oligopeptide transporter (POT/PTR) (TC 2.A.17) family.</text>
</comment>
<proteinExistence type="inferred from homology"/>
<feature type="transmembrane region" description="Helical" evidence="7">
    <location>
        <begin position="425"/>
        <end position="447"/>
    </location>
</feature>
<feature type="transmembrane region" description="Helical" evidence="7">
    <location>
        <begin position="50"/>
        <end position="69"/>
    </location>
</feature>
<name>A0A9W7IBC7_HIBTR</name>
<dbReference type="GO" id="GO:0022857">
    <property type="term" value="F:transmembrane transporter activity"/>
    <property type="evidence" value="ECO:0007669"/>
    <property type="project" value="InterPro"/>
</dbReference>
<feature type="transmembrane region" description="Helical" evidence="7">
    <location>
        <begin position="162"/>
        <end position="183"/>
    </location>
</feature>
<evidence type="ECO:0000256" key="6">
    <source>
        <dbReference type="SAM" id="MobiDB-lite"/>
    </source>
</evidence>
<evidence type="ECO:0000256" key="5">
    <source>
        <dbReference type="ARBA" id="ARBA00023136"/>
    </source>
</evidence>
<evidence type="ECO:0000256" key="4">
    <source>
        <dbReference type="ARBA" id="ARBA00022989"/>
    </source>
</evidence>
<feature type="transmembrane region" description="Helical" evidence="7">
    <location>
        <begin position="459"/>
        <end position="480"/>
    </location>
</feature>
<dbReference type="InterPro" id="IPR036259">
    <property type="entry name" value="MFS_trans_sf"/>
</dbReference>
<dbReference type="Pfam" id="PF00854">
    <property type="entry name" value="PTR2"/>
    <property type="match status" value="1"/>
</dbReference>
<dbReference type="PANTHER" id="PTHR11654">
    <property type="entry name" value="OLIGOPEPTIDE TRANSPORTER-RELATED"/>
    <property type="match status" value="1"/>
</dbReference>
<protein>
    <submittedName>
        <fullName evidence="8">NRT1/ PTR family 4.5</fullName>
    </submittedName>
</protein>
<organism evidence="8 9">
    <name type="scientific">Hibiscus trionum</name>
    <name type="common">Flower of an hour</name>
    <dbReference type="NCBI Taxonomy" id="183268"/>
    <lineage>
        <taxon>Eukaryota</taxon>
        <taxon>Viridiplantae</taxon>
        <taxon>Streptophyta</taxon>
        <taxon>Embryophyta</taxon>
        <taxon>Tracheophyta</taxon>
        <taxon>Spermatophyta</taxon>
        <taxon>Magnoliopsida</taxon>
        <taxon>eudicotyledons</taxon>
        <taxon>Gunneridae</taxon>
        <taxon>Pentapetalae</taxon>
        <taxon>rosids</taxon>
        <taxon>malvids</taxon>
        <taxon>Malvales</taxon>
        <taxon>Malvaceae</taxon>
        <taxon>Malvoideae</taxon>
        <taxon>Hibiscus</taxon>
    </lineage>
</organism>
<evidence type="ECO:0000256" key="1">
    <source>
        <dbReference type="ARBA" id="ARBA00004141"/>
    </source>
</evidence>
<feature type="region of interest" description="Disordered" evidence="6">
    <location>
        <begin position="535"/>
        <end position="554"/>
    </location>
</feature>
<feature type="compositionally biased region" description="Basic and acidic residues" evidence="6">
    <location>
        <begin position="545"/>
        <end position="554"/>
    </location>
</feature>
<sequence>MDGKKGGFRACSFVFVLGALENIGFVANMVSMVLYFHFLLKLDIPTSSNTLTNFLGSVCLLSLLGGFVSDTYLNRLYTILIFGSLEVIGLSMVTIQAYSKDLRPDITCQKGCVKGKIALMFYGSLSLLAIGTGGVKGALPALGADQFDSKDPKGAKQLGSYFNWYMLSTTFGAMIGVSFVVWVSINEAWYWGFFMGTMASIVGFIAIALGKPFYHYPPLGNSPLLRIAQVIVVAVKNRRLPLPENSVELYEIDDNDQYQYDEKLPHTNQFRLLDKAAIDPQTISPEPWKVCTVTQVEEVKILTRMLPILASTIIMNTCLAQLQTFSVHQGTTMDQHIFGKKFPSASIPVIPLVFMTFLIPLYEFLVVPFARKITGHPSGITQLQRVGVGLVLSIISMGVAGIIEVKRRDQAIKEPPNRISLFWLSFQYGIFGLADMFTIVGLMEFFYKEAPSRMKSLSTSFAWLSLSFGYFLSSAFVDIINAVTKKITPGKKGWVEGDNLDANNLNLFYWFLAVLSALNFIVYLLCASWYKYKEDTTESESEPEPETRTESRYG</sequence>
<evidence type="ECO:0000256" key="3">
    <source>
        <dbReference type="ARBA" id="ARBA00022692"/>
    </source>
</evidence>
<keyword evidence="4 7" id="KW-1133">Transmembrane helix</keyword>
<feature type="transmembrane region" description="Helical" evidence="7">
    <location>
        <begin position="119"/>
        <end position="142"/>
    </location>
</feature>
<comment type="subcellular location">
    <subcellularLocation>
        <location evidence="1">Membrane</location>
        <topology evidence="1">Multi-pass membrane protein</topology>
    </subcellularLocation>
</comment>
<keyword evidence="5 7" id="KW-0472">Membrane</keyword>
<keyword evidence="3 7" id="KW-0812">Transmembrane</keyword>
<evidence type="ECO:0000313" key="9">
    <source>
        <dbReference type="Proteomes" id="UP001165190"/>
    </source>
</evidence>
<feature type="transmembrane region" description="Helical" evidence="7">
    <location>
        <begin position="507"/>
        <end position="526"/>
    </location>
</feature>
<dbReference type="SUPFAM" id="SSF103473">
    <property type="entry name" value="MFS general substrate transporter"/>
    <property type="match status" value="1"/>
</dbReference>
<dbReference type="Proteomes" id="UP001165190">
    <property type="component" value="Unassembled WGS sequence"/>
</dbReference>
<gene>
    <name evidence="8" type="ORF">HRI_002901600</name>
</gene>
<evidence type="ECO:0000256" key="2">
    <source>
        <dbReference type="ARBA" id="ARBA00005982"/>
    </source>
</evidence>
<dbReference type="EMBL" id="BSYR01000024">
    <property type="protein sequence ID" value="GMI92323.1"/>
    <property type="molecule type" value="Genomic_DNA"/>
</dbReference>
<feature type="transmembrane region" description="Helical" evidence="7">
    <location>
        <begin position="305"/>
        <end position="325"/>
    </location>
</feature>
<dbReference type="Gene3D" id="1.20.1250.20">
    <property type="entry name" value="MFS general substrate transporter like domains"/>
    <property type="match status" value="1"/>
</dbReference>
<keyword evidence="9" id="KW-1185">Reference proteome</keyword>
<feature type="transmembrane region" description="Helical" evidence="7">
    <location>
        <begin position="345"/>
        <end position="365"/>
    </location>
</feature>
<evidence type="ECO:0000256" key="7">
    <source>
        <dbReference type="SAM" id="Phobius"/>
    </source>
</evidence>
<feature type="transmembrane region" description="Helical" evidence="7">
    <location>
        <begin position="386"/>
        <end position="405"/>
    </location>
</feature>
<dbReference type="AlphaFoldDB" id="A0A9W7IBC7"/>
<evidence type="ECO:0000313" key="8">
    <source>
        <dbReference type="EMBL" id="GMI92323.1"/>
    </source>
</evidence>
<feature type="transmembrane region" description="Helical" evidence="7">
    <location>
        <begin position="76"/>
        <end position="99"/>
    </location>
</feature>
<dbReference type="GO" id="GO:0016020">
    <property type="term" value="C:membrane"/>
    <property type="evidence" value="ECO:0007669"/>
    <property type="project" value="UniProtKB-SubCell"/>
</dbReference>